<dbReference type="AlphaFoldDB" id="A0A9Q3ECM9"/>
<dbReference type="InterPro" id="IPR050951">
    <property type="entry name" value="Retrovirus_Pol_polyprotein"/>
</dbReference>
<organism evidence="3 4">
    <name type="scientific">Austropuccinia psidii MF-1</name>
    <dbReference type="NCBI Taxonomy" id="1389203"/>
    <lineage>
        <taxon>Eukaryota</taxon>
        <taxon>Fungi</taxon>
        <taxon>Dikarya</taxon>
        <taxon>Basidiomycota</taxon>
        <taxon>Pucciniomycotina</taxon>
        <taxon>Pucciniomycetes</taxon>
        <taxon>Pucciniales</taxon>
        <taxon>Sphaerophragmiaceae</taxon>
        <taxon>Austropuccinia</taxon>
    </lineage>
</organism>
<dbReference type="InterPro" id="IPR001584">
    <property type="entry name" value="Integrase_cat-core"/>
</dbReference>
<dbReference type="InterPro" id="IPR012337">
    <property type="entry name" value="RNaseH-like_sf"/>
</dbReference>
<dbReference type="PANTHER" id="PTHR37984:SF15">
    <property type="entry name" value="INTEGRASE CATALYTIC DOMAIN-CONTAINING PROTEIN"/>
    <property type="match status" value="1"/>
</dbReference>
<keyword evidence="4" id="KW-1185">Reference proteome</keyword>
<dbReference type="Gene3D" id="3.30.420.10">
    <property type="entry name" value="Ribonuclease H-like superfamily/Ribonuclease H"/>
    <property type="match status" value="1"/>
</dbReference>
<protein>
    <recommendedName>
        <fullName evidence="2">Integrase catalytic domain-containing protein</fullName>
    </recommendedName>
</protein>
<dbReference type="InterPro" id="IPR036397">
    <property type="entry name" value="RNaseH_sf"/>
</dbReference>
<dbReference type="PROSITE" id="PS50994">
    <property type="entry name" value="INTEGRASE"/>
    <property type="match status" value="1"/>
</dbReference>
<gene>
    <name evidence="3" type="ORF">O181_056425</name>
</gene>
<reference evidence="3" key="1">
    <citation type="submission" date="2021-03" db="EMBL/GenBank/DDBJ databases">
        <title>Draft genome sequence of rust myrtle Austropuccinia psidii MF-1, a brazilian biotype.</title>
        <authorList>
            <person name="Quecine M.C."/>
            <person name="Pachon D.M.R."/>
            <person name="Bonatelli M.L."/>
            <person name="Correr F.H."/>
            <person name="Franceschini L.M."/>
            <person name="Leite T.F."/>
            <person name="Margarido G.R.A."/>
            <person name="Almeida C.A."/>
            <person name="Ferrarezi J.A."/>
            <person name="Labate C.A."/>
        </authorList>
    </citation>
    <scope>NUCLEOTIDE SEQUENCE</scope>
    <source>
        <strain evidence="3">MF-1</strain>
    </source>
</reference>
<evidence type="ECO:0000313" key="4">
    <source>
        <dbReference type="Proteomes" id="UP000765509"/>
    </source>
</evidence>
<dbReference type="Proteomes" id="UP000765509">
    <property type="component" value="Unassembled WGS sequence"/>
</dbReference>
<evidence type="ECO:0000256" key="1">
    <source>
        <dbReference type="ARBA" id="ARBA00022884"/>
    </source>
</evidence>
<dbReference type="GO" id="GO:0005634">
    <property type="term" value="C:nucleus"/>
    <property type="evidence" value="ECO:0007669"/>
    <property type="project" value="UniProtKB-ARBA"/>
</dbReference>
<dbReference type="SUPFAM" id="SSF53098">
    <property type="entry name" value="Ribonuclease H-like"/>
    <property type="match status" value="1"/>
</dbReference>
<dbReference type="PANTHER" id="PTHR37984">
    <property type="entry name" value="PROTEIN CBG26694"/>
    <property type="match status" value="1"/>
</dbReference>
<name>A0A9Q3ECM9_9BASI</name>
<dbReference type="EMBL" id="AVOT02025427">
    <property type="protein sequence ID" value="MBW0516710.1"/>
    <property type="molecule type" value="Genomic_DNA"/>
</dbReference>
<feature type="domain" description="Integrase catalytic" evidence="2">
    <location>
        <begin position="1"/>
        <end position="120"/>
    </location>
</feature>
<accession>A0A9Q3ECM9</accession>
<dbReference type="GO" id="GO:0015074">
    <property type="term" value="P:DNA integration"/>
    <property type="evidence" value="ECO:0007669"/>
    <property type="project" value="InterPro"/>
</dbReference>
<evidence type="ECO:0000259" key="2">
    <source>
        <dbReference type="PROSITE" id="PS50994"/>
    </source>
</evidence>
<dbReference type="GO" id="GO:0003723">
    <property type="term" value="F:RNA binding"/>
    <property type="evidence" value="ECO:0007669"/>
    <property type="project" value="UniProtKB-KW"/>
</dbReference>
<evidence type="ECO:0000313" key="3">
    <source>
        <dbReference type="EMBL" id="MBW0516710.1"/>
    </source>
</evidence>
<sequence length="147" mass="16810">MNWSIQKIISDRDPKFTSALWTTLNELFGTKLSVFTAYQQQTDGLYERMIQTLEDMVRRICADDLGFKACDGFTHDWCTLLPALELEFKASIHASTNQTSAIMEKGWNPKLPQDSLRKDLAEIHSTASSFKGILDKARKNEVRCMED</sequence>
<keyword evidence="1" id="KW-0694">RNA-binding</keyword>
<comment type="caution">
    <text evidence="3">The sequence shown here is derived from an EMBL/GenBank/DDBJ whole genome shotgun (WGS) entry which is preliminary data.</text>
</comment>
<dbReference type="OrthoDB" id="3158924at2759"/>
<proteinExistence type="predicted"/>